<feature type="region of interest" description="Disordered" evidence="1">
    <location>
        <begin position="280"/>
        <end position="306"/>
    </location>
</feature>
<dbReference type="OMA" id="QGYWRCL"/>
<dbReference type="InParanoid" id="A5DSA9"/>
<name>A5DSA9_LODEL</name>
<dbReference type="InterPro" id="IPR035187">
    <property type="entry name" value="Mpm1"/>
</dbReference>
<evidence type="ECO:0000313" key="2">
    <source>
        <dbReference type="EMBL" id="EDK42067.1"/>
    </source>
</evidence>
<dbReference type="HOGENOM" id="CLU_744170_0_0_1"/>
<dbReference type="eggNOG" id="ENOG502S90H">
    <property type="taxonomic scope" value="Eukaryota"/>
</dbReference>
<dbReference type="AlphaFoldDB" id="A5DSA9"/>
<evidence type="ECO:0008006" key="4">
    <source>
        <dbReference type="Google" id="ProtNLM"/>
    </source>
</evidence>
<protein>
    <recommendedName>
        <fullName evidence="4">Mitochondrial peculiar membrane protein 1</fullName>
    </recommendedName>
</protein>
<dbReference type="Pfam" id="PF17234">
    <property type="entry name" value="MPM1"/>
    <property type="match status" value="1"/>
</dbReference>
<proteinExistence type="predicted"/>
<dbReference type="OrthoDB" id="4044171at2759"/>
<evidence type="ECO:0000256" key="1">
    <source>
        <dbReference type="SAM" id="MobiDB-lite"/>
    </source>
</evidence>
<keyword evidence="3" id="KW-1185">Reference proteome</keyword>
<dbReference type="EMBL" id="CH981524">
    <property type="protein sequence ID" value="EDK42067.1"/>
    <property type="molecule type" value="Genomic_DNA"/>
</dbReference>
<dbReference type="VEuPathDB" id="FungiDB:LELG_00245"/>
<reference evidence="2 3" key="1">
    <citation type="journal article" date="2009" name="Nature">
        <title>Evolution of pathogenicity and sexual reproduction in eight Candida genomes.</title>
        <authorList>
            <person name="Butler G."/>
            <person name="Rasmussen M.D."/>
            <person name="Lin M.F."/>
            <person name="Santos M.A."/>
            <person name="Sakthikumar S."/>
            <person name="Munro C.A."/>
            <person name="Rheinbay E."/>
            <person name="Grabherr M."/>
            <person name="Forche A."/>
            <person name="Reedy J.L."/>
            <person name="Agrafioti I."/>
            <person name="Arnaud M.B."/>
            <person name="Bates S."/>
            <person name="Brown A.J."/>
            <person name="Brunke S."/>
            <person name="Costanzo M.C."/>
            <person name="Fitzpatrick D.A."/>
            <person name="de Groot P.W."/>
            <person name="Harris D."/>
            <person name="Hoyer L.L."/>
            <person name="Hube B."/>
            <person name="Klis F.M."/>
            <person name="Kodira C."/>
            <person name="Lennard N."/>
            <person name="Logue M.E."/>
            <person name="Martin R."/>
            <person name="Neiman A.M."/>
            <person name="Nikolaou E."/>
            <person name="Quail M.A."/>
            <person name="Quinn J."/>
            <person name="Santos M.C."/>
            <person name="Schmitzberger F.F."/>
            <person name="Sherlock G."/>
            <person name="Shah P."/>
            <person name="Silverstein K.A."/>
            <person name="Skrzypek M.S."/>
            <person name="Soll D."/>
            <person name="Staggs R."/>
            <person name="Stansfield I."/>
            <person name="Stumpf M.P."/>
            <person name="Sudbery P.E."/>
            <person name="Srikantha T."/>
            <person name="Zeng Q."/>
            <person name="Berman J."/>
            <person name="Berriman M."/>
            <person name="Heitman J."/>
            <person name="Gow N.A."/>
            <person name="Lorenz M.C."/>
            <person name="Birren B.W."/>
            <person name="Kellis M."/>
            <person name="Cuomo C.A."/>
        </authorList>
    </citation>
    <scope>NUCLEOTIDE SEQUENCE [LARGE SCALE GENOMIC DNA]</scope>
    <source>
        <strain evidence="3">ATCC 11503 / BCRC 21390 / CBS 2605 / JCM 1781 / NBRC 1676 / NRRL YB-4239</strain>
    </source>
</reference>
<organism evidence="2 3">
    <name type="scientific">Lodderomyces elongisporus (strain ATCC 11503 / CBS 2605 / JCM 1781 / NBRC 1676 / NRRL YB-4239)</name>
    <name type="common">Yeast</name>
    <name type="synonym">Saccharomyces elongisporus</name>
    <dbReference type="NCBI Taxonomy" id="379508"/>
    <lineage>
        <taxon>Eukaryota</taxon>
        <taxon>Fungi</taxon>
        <taxon>Dikarya</taxon>
        <taxon>Ascomycota</taxon>
        <taxon>Saccharomycotina</taxon>
        <taxon>Pichiomycetes</taxon>
        <taxon>Debaryomycetaceae</taxon>
        <taxon>Candida/Lodderomyces clade</taxon>
        <taxon>Lodderomyces</taxon>
    </lineage>
</organism>
<evidence type="ECO:0000313" key="3">
    <source>
        <dbReference type="Proteomes" id="UP000001996"/>
    </source>
</evidence>
<dbReference type="GeneID" id="5235321"/>
<gene>
    <name evidence="2" type="ORF">LELG_00245</name>
</gene>
<accession>A5DSA9</accession>
<dbReference type="Proteomes" id="UP000001996">
    <property type="component" value="Unassembled WGS sequence"/>
</dbReference>
<dbReference type="KEGG" id="lel:PVL30_000240"/>
<sequence>MCNSNRRKGDADDNETLTALESTRASSGHHDDLDKYVESFDKILGTVGTLGNQIFDVSLDAGRDLNHKAKEWSYNWFNGSRLNGEVDDGRIDNDKEAGDLGKEYRFDGFKFPPFYETRDVDLKRDDIIGPIFNEFWKSNPFFQDVSLKFIGTTPFGYRAFKGPSIRQYHNCLDKQGKSIWDEQGYWRCLFPESEVPVRLLDYKKQHLGDAILTKEDFFNHMNQLGENEEKPVIDLKEQGKWFNRFEDYLGWKRVAYQEAQKKRELELKARQEAREKALLNLRRNDSNGGADGGATTTTTGGGNSPELASLQERYVTSSSIKSNMFTDPETNEIKLIESKKECFNDGNCLVTKITKLKPVGSAQWATVEEHTEDLKDNKGWFWK</sequence>